<feature type="binding site" evidence="5">
    <location>
        <position position="75"/>
    </location>
    <ligand>
        <name>[4Fe-4S] cluster</name>
        <dbReference type="ChEBI" id="CHEBI:49883"/>
        <note>4Fe-4S-S-AdoMet</note>
    </ligand>
</feature>
<keyword evidence="8" id="KW-1185">Reference proteome</keyword>
<dbReference type="SUPFAM" id="SSF102114">
    <property type="entry name" value="Radical SAM enzymes"/>
    <property type="match status" value="1"/>
</dbReference>
<feature type="binding site" evidence="5">
    <location>
        <position position="79"/>
    </location>
    <ligand>
        <name>[4Fe-4S] cluster</name>
        <dbReference type="ChEBI" id="CHEBI:49883"/>
        <note>4Fe-4S-S-AdoMet</note>
    </ligand>
</feature>
<dbReference type="PANTHER" id="PTHR43075:SF1">
    <property type="entry name" value="FORMATE LYASE ACTIVATING ENZYME, PUTATIVE (AFU_ORTHOLOGUE AFUA_2G15630)-RELATED"/>
    <property type="match status" value="1"/>
</dbReference>
<dbReference type="CDD" id="cd01335">
    <property type="entry name" value="Radical_SAM"/>
    <property type="match status" value="1"/>
</dbReference>
<evidence type="ECO:0000256" key="2">
    <source>
        <dbReference type="ARBA" id="ARBA00022723"/>
    </source>
</evidence>
<reference evidence="7 8" key="1">
    <citation type="submission" date="2019-08" db="EMBL/GenBank/DDBJ databases">
        <title>Complete genome sequence of Thermosulfurimonas marina SU872T, an anaerobic thermophilic chemolithoautotrophic bacterium isolated from a shallow marine hydrothermal vent.</title>
        <authorList>
            <person name="Allioux M."/>
            <person name="Jebbar M."/>
            <person name="Slobodkina G."/>
            <person name="Slobodkin A."/>
            <person name="Moalic Y."/>
            <person name="Frolova A."/>
            <person name="Shao Z."/>
            <person name="Alain K."/>
        </authorList>
    </citation>
    <scope>NUCLEOTIDE SEQUENCE [LARGE SCALE GENOMIC DNA]</scope>
    <source>
        <strain evidence="7 8">SU872</strain>
    </source>
</reference>
<dbReference type="InterPro" id="IPR058240">
    <property type="entry name" value="rSAM_sf"/>
</dbReference>
<dbReference type="KEGG" id="tmai:FVE67_07600"/>
<dbReference type="GO" id="GO:0051536">
    <property type="term" value="F:iron-sulfur cluster binding"/>
    <property type="evidence" value="ECO:0007669"/>
    <property type="project" value="UniProtKB-KW"/>
</dbReference>
<dbReference type="PANTHER" id="PTHR43075">
    <property type="entry name" value="FORMATE LYASE ACTIVATING ENZYME, PUTATIVE (AFU_ORTHOLOGUE AFUA_2G15630)-RELATED"/>
    <property type="match status" value="1"/>
</dbReference>
<dbReference type="SFLD" id="SFLDG01099">
    <property type="entry name" value="Uncharacterised_Radical_SAM_Su"/>
    <property type="match status" value="1"/>
</dbReference>
<dbReference type="SFLD" id="SFLDS00029">
    <property type="entry name" value="Radical_SAM"/>
    <property type="match status" value="1"/>
</dbReference>
<dbReference type="PROSITE" id="PS51918">
    <property type="entry name" value="RADICAL_SAM"/>
    <property type="match status" value="1"/>
</dbReference>
<sequence length="311" mass="34895">MAELEAVRRAREILGPQLEECRICPWECGVDRRAGELGRCGLPAAPVVSGYEPHFGEEACLVGEGGSGAVFFTGCNLFCVFCQTWEISRERRGKEITVEELAGIFLELAERGCENLNLVTPTPQIPAILAALERALEAGLRLPVVYNTGGYERVETLRALEGVVDLYLPDFKVWNPETAERLLGARDYPQRAREAIKEMWRQVDGLRLDERGVAQRGLIVRHLVLPENLAQTDEILRFLAREISPAVRVNIMGHYHPEGQAFEIKPINRPLTKKEWHNALSEAQRAGLFNLDRTHWPLLPLILLDNSGDGE</sequence>
<dbReference type="PIRSF" id="PIRSF004869">
    <property type="entry name" value="PflX_prd"/>
    <property type="match status" value="1"/>
</dbReference>
<evidence type="ECO:0000313" key="8">
    <source>
        <dbReference type="Proteomes" id="UP000501253"/>
    </source>
</evidence>
<dbReference type="InterPro" id="IPR040085">
    <property type="entry name" value="MJ0674-like"/>
</dbReference>
<dbReference type="RefSeq" id="WP_168720019.1">
    <property type="nucleotide sequence ID" value="NZ_CP042909.1"/>
</dbReference>
<evidence type="ECO:0000256" key="5">
    <source>
        <dbReference type="PIRSR" id="PIRSR004869-50"/>
    </source>
</evidence>
<gene>
    <name evidence="7" type="ORF">FVE67_07600</name>
</gene>
<dbReference type="GO" id="GO:0046872">
    <property type="term" value="F:metal ion binding"/>
    <property type="evidence" value="ECO:0007669"/>
    <property type="project" value="UniProtKB-KW"/>
</dbReference>
<evidence type="ECO:0000259" key="6">
    <source>
        <dbReference type="PROSITE" id="PS51918"/>
    </source>
</evidence>
<keyword evidence="3 5" id="KW-0408">Iron</keyword>
<dbReference type="AlphaFoldDB" id="A0A6H1WU82"/>
<protein>
    <submittedName>
        <fullName evidence="7">Radical SAM protein</fullName>
    </submittedName>
</protein>
<dbReference type="GO" id="GO:0003824">
    <property type="term" value="F:catalytic activity"/>
    <property type="evidence" value="ECO:0007669"/>
    <property type="project" value="InterPro"/>
</dbReference>
<keyword evidence="1 5" id="KW-0949">S-adenosyl-L-methionine</keyword>
<keyword evidence="4 5" id="KW-0411">Iron-sulfur</keyword>
<dbReference type="Pfam" id="PF04055">
    <property type="entry name" value="Radical_SAM"/>
    <property type="match status" value="1"/>
</dbReference>
<proteinExistence type="predicted"/>
<organism evidence="7 8">
    <name type="scientific">Thermosulfurimonas marina</name>
    <dbReference type="NCBI Taxonomy" id="2047767"/>
    <lineage>
        <taxon>Bacteria</taxon>
        <taxon>Pseudomonadati</taxon>
        <taxon>Thermodesulfobacteriota</taxon>
        <taxon>Thermodesulfobacteria</taxon>
        <taxon>Thermodesulfobacteriales</taxon>
        <taxon>Thermodesulfobacteriaceae</taxon>
        <taxon>Thermosulfurimonas</taxon>
    </lineage>
</organism>
<evidence type="ECO:0000256" key="1">
    <source>
        <dbReference type="ARBA" id="ARBA00022691"/>
    </source>
</evidence>
<dbReference type="InterPro" id="IPR013785">
    <property type="entry name" value="Aldolase_TIM"/>
</dbReference>
<dbReference type="EMBL" id="CP042909">
    <property type="protein sequence ID" value="QJA06666.1"/>
    <property type="molecule type" value="Genomic_DNA"/>
</dbReference>
<comment type="cofactor">
    <cofactor evidence="5">
        <name>[4Fe-4S] cluster</name>
        <dbReference type="ChEBI" id="CHEBI:49883"/>
    </cofactor>
    <text evidence="5">Binds 1 [4Fe-4S] cluster. The cluster is coordinated with 3 cysteines and an exchangeable S-adenosyl-L-methionine.</text>
</comment>
<dbReference type="InterPro" id="IPR016431">
    <property type="entry name" value="Pyrv-formate_lyase-activ_prd"/>
</dbReference>
<accession>A0A6H1WU82</accession>
<evidence type="ECO:0000256" key="4">
    <source>
        <dbReference type="ARBA" id="ARBA00023014"/>
    </source>
</evidence>
<evidence type="ECO:0000256" key="3">
    <source>
        <dbReference type="ARBA" id="ARBA00023004"/>
    </source>
</evidence>
<feature type="binding site" evidence="5">
    <location>
        <position position="82"/>
    </location>
    <ligand>
        <name>[4Fe-4S] cluster</name>
        <dbReference type="ChEBI" id="CHEBI:49883"/>
        <note>4Fe-4S-S-AdoMet</note>
    </ligand>
</feature>
<dbReference type="Proteomes" id="UP000501253">
    <property type="component" value="Chromosome"/>
</dbReference>
<evidence type="ECO:0000313" key="7">
    <source>
        <dbReference type="EMBL" id="QJA06666.1"/>
    </source>
</evidence>
<dbReference type="Gene3D" id="3.20.20.70">
    <property type="entry name" value="Aldolase class I"/>
    <property type="match status" value="1"/>
</dbReference>
<name>A0A6H1WU82_9BACT</name>
<dbReference type="InterPro" id="IPR007197">
    <property type="entry name" value="rSAM"/>
</dbReference>
<feature type="domain" description="Radical SAM core" evidence="6">
    <location>
        <begin position="61"/>
        <end position="298"/>
    </location>
</feature>
<keyword evidence="2 5" id="KW-0479">Metal-binding</keyword>